<dbReference type="InterPro" id="IPR039282">
    <property type="entry name" value="LSU"/>
</dbReference>
<evidence type="ECO:0000313" key="2">
    <source>
        <dbReference type="Proteomes" id="UP000035740"/>
    </source>
</evidence>
<evidence type="ECO:0000313" key="1">
    <source>
        <dbReference type="EMBL" id="KMT16421.1"/>
    </source>
</evidence>
<dbReference type="EMBL" id="KQ090056">
    <property type="protein sequence ID" value="KMT16421.1"/>
    <property type="molecule type" value="Genomic_DNA"/>
</dbReference>
<dbReference type="ExpressionAtlas" id="A0A0J8FKH9">
    <property type="expression patterns" value="baseline and differential"/>
</dbReference>
<protein>
    <submittedName>
        <fullName evidence="1">Uncharacterized protein</fullName>
    </submittedName>
</protein>
<proteinExistence type="predicted"/>
<organism evidence="1 2">
    <name type="scientific">Beta vulgaris subsp. vulgaris</name>
    <name type="common">Beet</name>
    <dbReference type="NCBI Taxonomy" id="3555"/>
    <lineage>
        <taxon>Eukaryota</taxon>
        <taxon>Viridiplantae</taxon>
        <taxon>Streptophyta</taxon>
        <taxon>Embryophyta</taxon>
        <taxon>Tracheophyta</taxon>
        <taxon>Spermatophyta</taxon>
        <taxon>Magnoliopsida</taxon>
        <taxon>eudicotyledons</taxon>
        <taxon>Gunneridae</taxon>
        <taxon>Pentapetalae</taxon>
        <taxon>Caryophyllales</taxon>
        <taxon>Chenopodiaceae</taxon>
        <taxon>Betoideae</taxon>
        <taxon>Beta</taxon>
    </lineage>
</organism>
<dbReference type="PANTHER" id="PTHR34283">
    <property type="entry name" value="PROTEIN RESPONSE TO LOW SULFUR 1"/>
    <property type="match status" value="1"/>
</dbReference>
<keyword evidence="2" id="KW-1185">Reference proteome</keyword>
<gene>
    <name evidence="1" type="ORF">BVRB_3g050490</name>
</gene>
<accession>A0A0J8FKH9</accession>
<reference evidence="1 2" key="1">
    <citation type="journal article" date="2014" name="Nature">
        <title>The genome of the recently domesticated crop plant sugar beet (Beta vulgaris).</title>
        <authorList>
            <person name="Dohm J.C."/>
            <person name="Minoche A.E."/>
            <person name="Holtgrawe D."/>
            <person name="Capella-Gutierrez S."/>
            <person name="Zakrzewski F."/>
            <person name="Tafer H."/>
            <person name="Rupp O."/>
            <person name="Sorensen T.R."/>
            <person name="Stracke R."/>
            <person name="Reinhardt R."/>
            <person name="Goesmann A."/>
            <person name="Kraft T."/>
            <person name="Schulz B."/>
            <person name="Stadler P.F."/>
            <person name="Schmidt T."/>
            <person name="Gabaldon T."/>
            <person name="Lehrach H."/>
            <person name="Weisshaar B."/>
            <person name="Himmelbauer H."/>
        </authorList>
    </citation>
    <scope>NUCLEOTIDE SEQUENCE [LARGE SCALE GENOMIC DNA]</scope>
    <source>
        <tissue evidence="1">Taproot</tissue>
    </source>
</reference>
<dbReference type="Gramene" id="KMT16421">
    <property type="protein sequence ID" value="KMT16421"/>
    <property type="gene ID" value="BVRB_3g050490"/>
</dbReference>
<dbReference type="OrthoDB" id="1888446at2759"/>
<dbReference type="AlphaFoldDB" id="A0A0J8FKH9"/>
<dbReference type="Proteomes" id="UP000035740">
    <property type="component" value="Chromosome 3"/>
</dbReference>
<dbReference type="eggNOG" id="ENOG502S81W">
    <property type="taxonomic scope" value="Eukaryota"/>
</dbReference>
<sequence>MLCSQLGELEAEAVDQARDFRARMLALMEELSKAQKLLQVHSIPIPYIKEW</sequence>
<dbReference type="PANTHER" id="PTHR34283:SF1">
    <property type="entry name" value="PROTEIN RESPONSE TO LOW SULFUR 1"/>
    <property type="match status" value="1"/>
</dbReference>
<name>A0A0J8FKH9_BETVV</name>
<dbReference type="GO" id="GO:0098869">
    <property type="term" value="P:cellular oxidant detoxification"/>
    <property type="evidence" value="ECO:0007669"/>
    <property type="project" value="InterPro"/>
</dbReference>